<organism evidence="3 4">
    <name type="scientific">Streptomyces agglomeratus</name>
    <dbReference type="NCBI Taxonomy" id="285458"/>
    <lineage>
        <taxon>Bacteria</taxon>
        <taxon>Bacillati</taxon>
        <taxon>Actinomycetota</taxon>
        <taxon>Actinomycetes</taxon>
        <taxon>Kitasatosporales</taxon>
        <taxon>Streptomycetaceae</taxon>
        <taxon>Streptomyces</taxon>
    </lineage>
</organism>
<keyword evidence="4" id="KW-1185">Reference proteome</keyword>
<protein>
    <submittedName>
        <fullName evidence="3">Uncharacterized protein</fullName>
    </submittedName>
</protein>
<sequence length="623" mass="69329">MSRRHGSGSRGRKWGPPEGSSKEINELALLLRSWLTSTGNTLNSFRQQLTPLHFHAGTVPSLGTLSERFKGKKLDWEFTQTVADVCFHDHTGMTAALFEAEELWKRHCQNPTPVDIDGARAVARSHAHVTRKQQETLKVQHELIDAQNLLLDARQNELELSRYTFTLQKQLIVAQNSLIDSQKAEANSYQLVLLLLQIIHSLTTSMFVFKRDAERSQLSDSEKGSLQYLLDQAATRRDRAIAEKEAAEEEQRAALKGITQAQEEVNALQYELNTLGIQQDETASTRGLLSVPVQGRQVVEQGPSYIEDIDRALSTARRVNQESEELTKRAFAGLQSIEPPQPALSSLVTTGGQVATKILMLRLEGLDREAGTLVADASRKLDVPGLVTLLQQFREAGAPADRRLALRTVCRRRSTREMIELISRCRAAGQHPDVVSALSVMSAHSPAQTLPAIAGSLRAAGLKAEALMFLDEVGHVRNDFIDVLARFEKAGQAKDCGPIYDGACRRGHREILDLFSELKGEARNRLLLAMARRISARSVPATVTEMRARRLQRNADRLLELIGQHRGSWLLPPVLKALRGAKLGREALRTLDAARSRKDGSKDALLLALAHFNMMEDHKRLQR</sequence>
<dbReference type="Proteomes" id="UP000095759">
    <property type="component" value="Unassembled WGS sequence"/>
</dbReference>
<dbReference type="EMBL" id="MEHJ01000001">
    <property type="protein sequence ID" value="OEJ28511.1"/>
    <property type="molecule type" value="Genomic_DNA"/>
</dbReference>
<keyword evidence="1" id="KW-0175">Coiled coil</keyword>
<evidence type="ECO:0000313" key="4">
    <source>
        <dbReference type="Proteomes" id="UP000095759"/>
    </source>
</evidence>
<proteinExistence type="predicted"/>
<reference evidence="3 4" key="1">
    <citation type="submission" date="2016-08" db="EMBL/GenBank/DDBJ databases">
        <title>Complete genome sequence of Streptomyces agglomeratus strain 6-3-2, a novel anti-MRSA actinomycete isolated from Wuli of Tebit, China.</title>
        <authorList>
            <person name="Chen X."/>
        </authorList>
    </citation>
    <scope>NUCLEOTIDE SEQUENCE [LARGE SCALE GENOMIC DNA]</scope>
    <source>
        <strain evidence="3 4">6-3-2</strain>
    </source>
</reference>
<name>A0A1E5PG67_9ACTN</name>
<dbReference type="OrthoDB" id="4187664at2"/>
<evidence type="ECO:0000256" key="2">
    <source>
        <dbReference type="SAM" id="MobiDB-lite"/>
    </source>
</evidence>
<comment type="caution">
    <text evidence="3">The sequence shown here is derived from an EMBL/GenBank/DDBJ whole genome shotgun (WGS) entry which is preliminary data.</text>
</comment>
<dbReference type="AlphaFoldDB" id="A0A1E5PG67"/>
<evidence type="ECO:0000313" key="3">
    <source>
        <dbReference type="EMBL" id="OEJ28511.1"/>
    </source>
</evidence>
<gene>
    <name evidence="3" type="ORF">AS594_32560</name>
</gene>
<dbReference type="STRING" id="285458.BGM19_04190"/>
<feature type="compositionally biased region" description="Basic residues" evidence="2">
    <location>
        <begin position="1"/>
        <end position="13"/>
    </location>
</feature>
<accession>A0A1E5PG67</accession>
<feature type="coiled-coil region" evidence="1">
    <location>
        <begin position="230"/>
        <end position="278"/>
    </location>
</feature>
<feature type="region of interest" description="Disordered" evidence="2">
    <location>
        <begin position="1"/>
        <end position="20"/>
    </location>
</feature>
<evidence type="ECO:0000256" key="1">
    <source>
        <dbReference type="SAM" id="Coils"/>
    </source>
</evidence>
<dbReference type="RefSeq" id="WP_069935674.1">
    <property type="nucleotide sequence ID" value="NZ_MEHJ01000001.1"/>
</dbReference>